<reference evidence="3 4" key="1">
    <citation type="submission" date="2017-04" db="EMBL/GenBank/DDBJ databases">
        <authorList>
            <person name="Afonso C.L."/>
            <person name="Miller P.J."/>
            <person name="Scott M.A."/>
            <person name="Spackman E."/>
            <person name="Goraichik I."/>
            <person name="Dimitrov K.M."/>
            <person name="Suarez D.L."/>
            <person name="Swayne D.E."/>
        </authorList>
    </citation>
    <scope>NUCLEOTIDE SEQUENCE [LARGE SCALE GENOMIC DNA]</scope>
    <source>
        <strain evidence="3 4">DSM 43828</strain>
    </source>
</reference>
<name>A0A1Y5WX14_KIBAR</name>
<gene>
    <name evidence="3" type="ORF">SAMN05661093_00546</name>
</gene>
<dbReference type="SUPFAM" id="SSF52799">
    <property type="entry name" value="(Phosphotyrosine protein) phosphatases II"/>
    <property type="match status" value="1"/>
</dbReference>
<evidence type="ECO:0000256" key="1">
    <source>
        <dbReference type="ARBA" id="ARBA00022801"/>
    </source>
</evidence>
<dbReference type="Proteomes" id="UP000192674">
    <property type="component" value="Unassembled WGS sequence"/>
</dbReference>
<dbReference type="EMBL" id="FWXV01000001">
    <property type="protein sequence ID" value="SMC56761.1"/>
    <property type="molecule type" value="Genomic_DNA"/>
</dbReference>
<dbReference type="InterPro" id="IPR029021">
    <property type="entry name" value="Prot-tyrosine_phosphatase-like"/>
</dbReference>
<dbReference type="AlphaFoldDB" id="A0A1Y5WX14"/>
<dbReference type="Pfam" id="PF22784">
    <property type="entry name" value="PTP-SAK"/>
    <property type="match status" value="1"/>
</dbReference>
<dbReference type="RefSeq" id="WP_033379935.1">
    <property type="nucleotide sequence ID" value="NZ_FWXV01000001.1"/>
</dbReference>
<evidence type="ECO:0000259" key="2">
    <source>
        <dbReference type="PROSITE" id="PS50056"/>
    </source>
</evidence>
<protein>
    <submittedName>
        <fullName evidence="3">Protein-tyrosine phosphatase</fullName>
    </submittedName>
</protein>
<keyword evidence="1" id="KW-0378">Hydrolase</keyword>
<dbReference type="PROSITE" id="PS50056">
    <property type="entry name" value="TYR_PHOSPHATASE_2"/>
    <property type="match status" value="1"/>
</dbReference>
<dbReference type="OrthoDB" id="2629679at2"/>
<sequence length="151" mass="16782">MTSSHLDGAIQLPDGTWIRGRGLMNSQATGEKPEYGLYLGSARMRRKRDAAIEWPHDWVEWPDFLLPKDTDAAIRAIRKLHETAKSGKRVEVACGGGNGRTGTVISCLAILAGTAPADAVAWVREHYRSKAVETPWQRKWVLRFSDRAQVG</sequence>
<proteinExistence type="predicted"/>
<accession>A0A1Y5WX14</accession>
<evidence type="ECO:0000313" key="3">
    <source>
        <dbReference type="EMBL" id="SMC56761.1"/>
    </source>
</evidence>
<dbReference type="GO" id="GO:0016791">
    <property type="term" value="F:phosphatase activity"/>
    <property type="evidence" value="ECO:0007669"/>
    <property type="project" value="UniProtKB-ARBA"/>
</dbReference>
<evidence type="ECO:0000313" key="4">
    <source>
        <dbReference type="Proteomes" id="UP000192674"/>
    </source>
</evidence>
<dbReference type="InterPro" id="IPR000387">
    <property type="entry name" value="Tyr_Pase_dom"/>
</dbReference>
<dbReference type="Gene3D" id="3.90.190.10">
    <property type="entry name" value="Protein tyrosine phosphatase superfamily"/>
    <property type="match status" value="1"/>
</dbReference>
<keyword evidence="4" id="KW-1185">Reference proteome</keyword>
<dbReference type="InterPro" id="IPR057023">
    <property type="entry name" value="PTP-SAK"/>
</dbReference>
<organism evidence="3 4">
    <name type="scientific">Kibdelosporangium aridum</name>
    <dbReference type="NCBI Taxonomy" id="2030"/>
    <lineage>
        <taxon>Bacteria</taxon>
        <taxon>Bacillati</taxon>
        <taxon>Actinomycetota</taxon>
        <taxon>Actinomycetes</taxon>
        <taxon>Pseudonocardiales</taxon>
        <taxon>Pseudonocardiaceae</taxon>
        <taxon>Kibdelosporangium</taxon>
    </lineage>
</organism>
<feature type="domain" description="Tyrosine specific protein phosphatases" evidence="2">
    <location>
        <begin position="71"/>
        <end position="139"/>
    </location>
</feature>